<evidence type="ECO:0000256" key="2">
    <source>
        <dbReference type="ARBA" id="ARBA00022486"/>
    </source>
</evidence>
<dbReference type="InterPro" id="IPR051005">
    <property type="entry name" value="Pentraxin_domain"/>
</dbReference>
<evidence type="ECO:0000256" key="10">
    <source>
        <dbReference type="RuleBase" id="RU362112"/>
    </source>
</evidence>
<dbReference type="Pfam" id="PF00354">
    <property type="entry name" value="Pentaxin"/>
    <property type="match status" value="1"/>
</dbReference>
<gene>
    <name evidence="13" type="primary">LOC106543061</name>
</gene>
<dbReference type="GO" id="GO:0045087">
    <property type="term" value="P:innate immune response"/>
    <property type="evidence" value="ECO:0007669"/>
    <property type="project" value="TreeGrafter"/>
</dbReference>
<keyword evidence="3" id="KW-0964">Secreted</keyword>
<keyword evidence="6 10" id="KW-0106">Calcium</keyword>
<dbReference type="Proteomes" id="UP000504617">
    <property type="component" value="Unplaced"/>
</dbReference>
<evidence type="ECO:0000256" key="8">
    <source>
        <dbReference type="ARBA" id="ARBA00038102"/>
    </source>
</evidence>
<comment type="cofactor">
    <cofactor evidence="10">
        <name>Ca(2+)</name>
        <dbReference type="ChEBI" id="CHEBI:29108"/>
    </cofactor>
    <text evidence="10">Binds 2 calcium ions per subunit.</text>
</comment>
<dbReference type="PRINTS" id="PR00895">
    <property type="entry name" value="PENTAXIN"/>
</dbReference>
<name>A0A6I9XKB0_9SAUR</name>
<feature type="domain" description="Pentraxin (PTX)" evidence="11">
    <location>
        <begin position="31"/>
        <end position="230"/>
    </location>
</feature>
<dbReference type="GO" id="GO:0006953">
    <property type="term" value="P:acute-phase response"/>
    <property type="evidence" value="ECO:0007669"/>
    <property type="project" value="UniProtKB-KW"/>
</dbReference>
<dbReference type="GeneID" id="106543061"/>
<evidence type="ECO:0000256" key="6">
    <source>
        <dbReference type="ARBA" id="ARBA00022837"/>
    </source>
</evidence>
<evidence type="ECO:0000256" key="7">
    <source>
        <dbReference type="ARBA" id="ARBA00023157"/>
    </source>
</evidence>
<evidence type="ECO:0000256" key="1">
    <source>
        <dbReference type="ARBA" id="ARBA00004613"/>
    </source>
</evidence>
<evidence type="ECO:0000256" key="3">
    <source>
        <dbReference type="ARBA" id="ARBA00022525"/>
    </source>
</evidence>
<dbReference type="OrthoDB" id="547680at2759"/>
<dbReference type="InterPro" id="IPR001759">
    <property type="entry name" value="PTX_dom"/>
</dbReference>
<evidence type="ECO:0000259" key="11">
    <source>
        <dbReference type="PROSITE" id="PS51828"/>
    </source>
</evidence>
<dbReference type="AlphaFoldDB" id="A0A6I9XKB0"/>
<evidence type="ECO:0000256" key="4">
    <source>
        <dbReference type="ARBA" id="ARBA00022723"/>
    </source>
</evidence>
<keyword evidence="4 10" id="KW-0479">Metal-binding</keyword>
<dbReference type="GO" id="GO:0001849">
    <property type="term" value="F:complement component C1q complex binding"/>
    <property type="evidence" value="ECO:0007669"/>
    <property type="project" value="TreeGrafter"/>
</dbReference>
<proteinExistence type="inferred from homology"/>
<evidence type="ECO:0000313" key="13">
    <source>
        <dbReference type="RefSeq" id="XP_013914441.1"/>
    </source>
</evidence>
<evidence type="ECO:0000256" key="5">
    <source>
        <dbReference type="ARBA" id="ARBA00022729"/>
    </source>
</evidence>
<dbReference type="Gene3D" id="2.60.120.200">
    <property type="match status" value="1"/>
</dbReference>
<dbReference type="FunFam" id="2.60.120.200:FF:000070">
    <property type="entry name" value="Serum amyloid P-component"/>
    <property type="match status" value="1"/>
</dbReference>
<evidence type="ECO:0000313" key="12">
    <source>
        <dbReference type="Proteomes" id="UP000504617"/>
    </source>
</evidence>
<keyword evidence="12" id="KW-1185">Reference proteome</keyword>
<keyword evidence="5" id="KW-0732">Signal</keyword>
<reference evidence="13" key="1">
    <citation type="submission" date="2025-08" db="UniProtKB">
        <authorList>
            <consortium name="RefSeq"/>
        </authorList>
    </citation>
    <scope>IDENTIFICATION</scope>
    <source>
        <tissue evidence="13">Skeletal muscle</tissue>
    </source>
</reference>
<dbReference type="InterPro" id="IPR030476">
    <property type="entry name" value="Pentaxin_CS"/>
</dbReference>
<organism evidence="12 13">
    <name type="scientific">Thamnophis sirtalis</name>
    <dbReference type="NCBI Taxonomy" id="35019"/>
    <lineage>
        <taxon>Eukaryota</taxon>
        <taxon>Metazoa</taxon>
        <taxon>Chordata</taxon>
        <taxon>Craniata</taxon>
        <taxon>Vertebrata</taxon>
        <taxon>Euteleostomi</taxon>
        <taxon>Lepidosauria</taxon>
        <taxon>Squamata</taxon>
        <taxon>Bifurcata</taxon>
        <taxon>Unidentata</taxon>
        <taxon>Episquamata</taxon>
        <taxon>Toxicofera</taxon>
        <taxon>Serpentes</taxon>
        <taxon>Colubroidea</taxon>
        <taxon>Colubridae</taxon>
        <taxon>Natricinae</taxon>
        <taxon>Thamnophis</taxon>
    </lineage>
</organism>
<dbReference type="RefSeq" id="XP_013914441.1">
    <property type="nucleotide sequence ID" value="XM_014058966.1"/>
</dbReference>
<keyword evidence="2" id="KW-0011">Acute phase</keyword>
<comment type="similarity">
    <text evidence="8 10">Belongs to the pentraxin family.</text>
</comment>
<evidence type="ECO:0000256" key="9">
    <source>
        <dbReference type="PROSITE-ProRule" id="PRU01172"/>
    </source>
</evidence>
<dbReference type="InterPro" id="IPR013320">
    <property type="entry name" value="ConA-like_dom_sf"/>
</dbReference>
<dbReference type="PANTHER" id="PTHR45869">
    <property type="entry name" value="C-REACTIVE PROTEIN-RELATED"/>
    <property type="match status" value="1"/>
</dbReference>
<dbReference type="PROSITE" id="PS00289">
    <property type="entry name" value="PTX_1"/>
    <property type="match status" value="1"/>
</dbReference>
<dbReference type="PANTHER" id="PTHR45869:SF7">
    <property type="entry name" value="C-REACTIVE PROTEIN"/>
    <property type="match status" value="1"/>
</dbReference>
<keyword evidence="7" id="KW-1015">Disulfide bond</keyword>
<comment type="subcellular location">
    <subcellularLocation>
        <location evidence="1 10">Secreted</location>
    </subcellularLocation>
</comment>
<dbReference type="CDD" id="cd00152">
    <property type="entry name" value="PTX"/>
    <property type="match status" value="1"/>
</dbReference>
<dbReference type="GO" id="GO:0046872">
    <property type="term" value="F:metal ion binding"/>
    <property type="evidence" value="ECO:0007669"/>
    <property type="project" value="UniProtKB-KW"/>
</dbReference>
<dbReference type="SMART" id="SM00159">
    <property type="entry name" value="PTX"/>
    <property type="match status" value="1"/>
</dbReference>
<dbReference type="SUPFAM" id="SSF49899">
    <property type="entry name" value="Concanavalin A-like lectins/glucanases"/>
    <property type="match status" value="1"/>
</dbReference>
<comment type="subunit">
    <text evidence="10">Homopentamer. Pentaxin (or pentraxin) have a discoid arrangement of 5 non-covalently bound subunits.</text>
</comment>
<accession>A0A6I9XKB0</accession>
<comment type="caution">
    <text evidence="9">Lacks conserved residue(s) required for the propagation of feature annotation.</text>
</comment>
<dbReference type="PROSITE" id="PS51828">
    <property type="entry name" value="PTX_2"/>
    <property type="match status" value="1"/>
</dbReference>
<sequence>MKSRFPHLSENYFITTDAIGAMATATNTDLHKKVFIFPAATNKAFVRLNSTLQHPLTDLTVCLRYHSPLFSSFPLFSYATRSKDNDFLIFKPDDKKYSVYLGGDKLDFTVPVRTIPAWEHICVSWNTWDGLVHFWRNGELLPRVGMRKGYRISHEASIILGQEQDEFGGGFDIRQCFMGEMTEVNMWSRVLTTDEIQLVMREEPVPDNLINWRSLHYTAQDYVLVTNTRP</sequence>
<protein>
    <recommendedName>
        <fullName evidence="10">Pentraxin family member</fullName>
    </recommendedName>
</protein>
<dbReference type="GO" id="GO:0005615">
    <property type="term" value="C:extracellular space"/>
    <property type="evidence" value="ECO:0007669"/>
    <property type="project" value="TreeGrafter"/>
</dbReference>
<dbReference type="KEGG" id="tsr:106543061"/>